<comment type="subcellular location">
    <subcellularLocation>
        <location evidence="1 7">Cell membrane</location>
        <topology evidence="1 7">Multi-pass membrane protein</topology>
    </subcellularLocation>
</comment>
<evidence type="ECO:0000256" key="3">
    <source>
        <dbReference type="ARBA" id="ARBA00022475"/>
    </source>
</evidence>
<evidence type="ECO:0000256" key="5">
    <source>
        <dbReference type="ARBA" id="ARBA00022989"/>
    </source>
</evidence>
<comment type="caution">
    <text evidence="10">The sequence shown here is derived from an EMBL/GenBank/DDBJ whole genome shotgun (WGS) entry which is preliminary data.</text>
</comment>
<feature type="domain" description="ABC transmembrane type-1" evidence="9">
    <location>
        <begin position="92"/>
        <end position="316"/>
    </location>
</feature>
<comment type="similarity">
    <text evidence="7">Belongs to the binding-protein-dependent transport system permease family.</text>
</comment>
<reference evidence="10 11" key="1">
    <citation type="submission" date="2018-10" db="EMBL/GenBank/DDBJ databases">
        <authorList>
            <person name="Jung H.S."/>
            <person name="Jeon C.O."/>
        </authorList>
    </citation>
    <scope>NUCLEOTIDE SEQUENCE [LARGE SCALE GENOMIC DNA]</scope>
    <source>
        <strain evidence="10 11">MA-7-27</strain>
    </source>
</reference>
<dbReference type="EMBL" id="RCNT01000007">
    <property type="protein sequence ID" value="RMA41600.1"/>
    <property type="molecule type" value="Genomic_DNA"/>
</dbReference>
<feature type="transmembrane region" description="Helical" evidence="7">
    <location>
        <begin position="29"/>
        <end position="51"/>
    </location>
</feature>
<keyword evidence="11" id="KW-1185">Reference proteome</keyword>
<dbReference type="GO" id="GO:0055085">
    <property type="term" value="P:transmembrane transport"/>
    <property type="evidence" value="ECO:0007669"/>
    <property type="project" value="InterPro"/>
</dbReference>
<evidence type="ECO:0000256" key="6">
    <source>
        <dbReference type="ARBA" id="ARBA00023136"/>
    </source>
</evidence>
<feature type="transmembrane region" description="Helical" evidence="7">
    <location>
        <begin position="129"/>
        <end position="149"/>
    </location>
</feature>
<evidence type="ECO:0000256" key="2">
    <source>
        <dbReference type="ARBA" id="ARBA00022448"/>
    </source>
</evidence>
<evidence type="ECO:0000259" key="9">
    <source>
        <dbReference type="PROSITE" id="PS50928"/>
    </source>
</evidence>
<feature type="transmembrane region" description="Helical" evidence="7">
    <location>
        <begin position="292"/>
        <end position="316"/>
    </location>
</feature>
<dbReference type="GO" id="GO:0005886">
    <property type="term" value="C:plasma membrane"/>
    <property type="evidence" value="ECO:0007669"/>
    <property type="project" value="UniProtKB-SubCell"/>
</dbReference>
<gene>
    <name evidence="10" type="ORF">D9R08_14045</name>
</gene>
<dbReference type="OrthoDB" id="9782326at2"/>
<dbReference type="InterPro" id="IPR000515">
    <property type="entry name" value="MetI-like"/>
</dbReference>
<dbReference type="SUPFAM" id="SSF161098">
    <property type="entry name" value="MetI-like"/>
    <property type="match status" value="1"/>
</dbReference>
<feature type="transmembrane region" description="Helical" evidence="7">
    <location>
        <begin position="96"/>
        <end position="117"/>
    </location>
</feature>
<feature type="compositionally biased region" description="Basic and acidic residues" evidence="8">
    <location>
        <begin position="7"/>
        <end position="17"/>
    </location>
</feature>
<accession>A0A3L9YF79</accession>
<evidence type="ECO:0000256" key="7">
    <source>
        <dbReference type="RuleBase" id="RU363032"/>
    </source>
</evidence>
<dbReference type="PANTHER" id="PTHR30193:SF37">
    <property type="entry name" value="INNER MEMBRANE ABC TRANSPORTER PERMEASE PROTEIN YCJO"/>
    <property type="match status" value="1"/>
</dbReference>
<keyword evidence="6 7" id="KW-0472">Membrane</keyword>
<dbReference type="Proteomes" id="UP000281343">
    <property type="component" value="Unassembled WGS sequence"/>
</dbReference>
<dbReference type="PANTHER" id="PTHR30193">
    <property type="entry name" value="ABC TRANSPORTER PERMEASE PROTEIN"/>
    <property type="match status" value="1"/>
</dbReference>
<keyword evidence="4 7" id="KW-0812">Transmembrane</keyword>
<name>A0A3L9YF79_9RHOB</name>
<protein>
    <submittedName>
        <fullName evidence="10">Sugar ABC transporter permease</fullName>
    </submittedName>
</protein>
<dbReference type="InterPro" id="IPR051393">
    <property type="entry name" value="ABC_transporter_permease"/>
</dbReference>
<keyword evidence="2 7" id="KW-0813">Transport</keyword>
<feature type="transmembrane region" description="Helical" evidence="7">
    <location>
        <begin position="189"/>
        <end position="208"/>
    </location>
</feature>
<organism evidence="10 11">
    <name type="scientific">Rhodophyticola porphyridii</name>
    <dbReference type="NCBI Taxonomy" id="1852017"/>
    <lineage>
        <taxon>Bacteria</taxon>
        <taxon>Pseudomonadati</taxon>
        <taxon>Pseudomonadota</taxon>
        <taxon>Alphaproteobacteria</taxon>
        <taxon>Rhodobacterales</taxon>
        <taxon>Roseobacteraceae</taxon>
        <taxon>Rhodophyticola</taxon>
    </lineage>
</organism>
<dbReference type="Pfam" id="PF00528">
    <property type="entry name" value="BPD_transp_1"/>
    <property type="match status" value="1"/>
</dbReference>
<evidence type="ECO:0000256" key="8">
    <source>
        <dbReference type="SAM" id="MobiDB-lite"/>
    </source>
</evidence>
<dbReference type="PROSITE" id="PS50928">
    <property type="entry name" value="ABC_TM1"/>
    <property type="match status" value="1"/>
</dbReference>
<dbReference type="AlphaFoldDB" id="A0A3L9YF79"/>
<dbReference type="Gene3D" id="1.10.3720.10">
    <property type="entry name" value="MetI-like"/>
    <property type="match status" value="1"/>
</dbReference>
<evidence type="ECO:0000313" key="11">
    <source>
        <dbReference type="Proteomes" id="UP000281343"/>
    </source>
</evidence>
<feature type="region of interest" description="Disordered" evidence="8">
    <location>
        <begin position="1"/>
        <end position="22"/>
    </location>
</feature>
<proteinExistence type="inferred from homology"/>
<dbReference type="InterPro" id="IPR035906">
    <property type="entry name" value="MetI-like_sf"/>
</dbReference>
<evidence type="ECO:0000313" key="10">
    <source>
        <dbReference type="EMBL" id="RMA41600.1"/>
    </source>
</evidence>
<evidence type="ECO:0000256" key="4">
    <source>
        <dbReference type="ARBA" id="ARBA00022692"/>
    </source>
</evidence>
<sequence length="326" mass="36558">MSEATTEQEKTAREAKPPKRRKRRVGGGWHIFVFIAPAVLIYTIFSIYPLVESLRLSLFDGLDDGSAVWNGLGNYVTLLFNPTWATQFWNALWNNLILFFIHMVVQNPIGLLLAALLSLAPRFGSTYRTLIFIPTLLSVVVVGFIWELILSPLWGVSETLLGAVGLAWLYQPWLGLESTALTTVSLISVWQYVGIPMMLIYAALLSIPDELIDAARVDGLNGWWIFWKVKLPLILPTLGIVAILTYIGNFTASFDLIYSIQGALGAPNYSTDVMGTLLFRTFFGQQLQIGDIHMGATIASMMFFIILIGVTIYLVLVQRRLQRYEM</sequence>
<keyword evidence="5 7" id="KW-1133">Transmembrane helix</keyword>
<dbReference type="CDD" id="cd06261">
    <property type="entry name" value="TM_PBP2"/>
    <property type="match status" value="1"/>
</dbReference>
<keyword evidence="3" id="KW-1003">Cell membrane</keyword>
<evidence type="ECO:0000256" key="1">
    <source>
        <dbReference type="ARBA" id="ARBA00004651"/>
    </source>
</evidence>
<feature type="transmembrane region" description="Helical" evidence="7">
    <location>
        <begin position="229"/>
        <end position="248"/>
    </location>
</feature>